<comment type="caution">
    <text evidence="1">The sequence shown here is derived from an EMBL/GenBank/DDBJ whole genome shotgun (WGS) entry which is preliminary data.</text>
</comment>
<keyword evidence="1" id="KW-0418">Kinase</keyword>
<dbReference type="OrthoDB" id="5488306at2"/>
<proteinExistence type="predicted"/>
<reference evidence="1 2" key="1">
    <citation type="submission" date="2018-06" db="EMBL/GenBank/DDBJ databases">
        <title>Complete genome of Desulfovibrio indonesiensis P37SLT.</title>
        <authorList>
            <person name="Crispim J.S."/>
            <person name="Vidigal P.M.P."/>
            <person name="Silva L.C.F."/>
            <person name="Laguardia C.N."/>
            <person name="Araujo L.C."/>
            <person name="Dias R.S."/>
            <person name="Sousa M.P."/>
            <person name="Paula S.O."/>
            <person name="Silva C."/>
        </authorList>
    </citation>
    <scope>NUCLEOTIDE SEQUENCE [LARGE SCALE GENOMIC DNA]</scope>
    <source>
        <strain evidence="1 2">P37SLT</strain>
    </source>
</reference>
<keyword evidence="2" id="KW-1185">Reference proteome</keyword>
<dbReference type="Proteomes" id="UP000448292">
    <property type="component" value="Unassembled WGS sequence"/>
</dbReference>
<dbReference type="InterPro" id="IPR011009">
    <property type="entry name" value="Kinase-like_dom_sf"/>
</dbReference>
<evidence type="ECO:0000313" key="1">
    <source>
        <dbReference type="EMBL" id="TVM19478.1"/>
    </source>
</evidence>
<keyword evidence="1" id="KW-0808">Transferase</keyword>
<name>A0A7M3MIF5_9BACT</name>
<dbReference type="RefSeq" id="WP_144301837.1">
    <property type="nucleotide sequence ID" value="NZ_QMIE01000002.1"/>
</dbReference>
<keyword evidence="1" id="KW-0723">Serine/threonine-protein kinase</keyword>
<gene>
    <name evidence="1" type="ORF">DPQ33_03730</name>
</gene>
<protein>
    <submittedName>
        <fullName evidence="1">Serine/threonine protein kinase</fullName>
    </submittedName>
</protein>
<dbReference type="AlphaFoldDB" id="A0A7M3MIF5"/>
<accession>A0A7M3MIF5</accession>
<dbReference type="SUPFAM" id="SSF56112">
    <property type="entry name" value="Protein kinase-like (PK-like)"/>
    <property type="match status" value="1"/>
</dbReference>
<organism evidence="1 2">
    <name type="scientific">Oceanidesulfovibrio indonesiensis</name>
    <dbReference type="NCBI Taxonomy" id="54767"/>
    <lineage>
        <taxon>Bacteria</taxon>
        <taxon>Pseudomonadati</taxon>
        <taxon>Thermodesulfobacteriota</taxon>
        <taxon>Desulfovibrionia</taxon>
        <taxon>Desulfovibrionales</taxon>
        <taxon>Desulfovibrionaceae</taxon>
        <taxon>Oceanidesulfovibrio</taxon>
    </lineage>
</organism>
<dbReference type="EMBL" id="QMIE01000002">
    <property type="protein sequence ID" value="TVM19478.1"/>
    <property type="molecule type" value="Genomic_DNA"/>
</dbReference>
<sequence>MTVDVRELIREAMPDFPMARCGRLVTDTSEFMRIDYGDVIQIGGNHYLVFKDEAERRFGLEDPKYWVKRCRCLESGESKILKLVFHENFTLHLGAIEVQCYRSPQKEARILLEVRGDIRFMQGVPMNDEKGNVVRILDIIRGKPIDAVADAIDADHETYFREHFPDLLARFISACEGIESLHARYEKHGDVRRDHLLVEHGTGQCRWIDFDYAFQSHENPFGLDLFGLGNILLFLTGKGIHTVQDIARTFPDQAHTVTESDLSLMFNYRVMNVRKLYPYIPVELERVLQHFSVGANIFYESTSEFIADLRPVLRQLRPAP</sequence>
<dbReference type="GO" id="GO:0004674">
    <property type="term" value="F:protein serine/threonine kinase activity"/>
    <property type="evidence" value="ECO:0007669"/>
    <property type="project" value="UniProtKB-KW"/>
</dbReference>
<evidence type="ECO:0000313" key="2">
    <source>
        <dbReference type="Proteomes" id="UP000448292"/>
    </source>
</evidence>